<reference evidence="4" key="4">
    <citation type="journal article" date="2008" name="Nucleic Acids Res.">
        <title>The rice annotation project database (RAP-DB): 2008 update.</title>
        <authorList>
            <consortium name="The rice annotation project (RAP)"/>
        </authorList>
    </citation>
    <scope>GENOME REANNOTATION</scope>
    <source>
        <strain evidence="4">cv. Nipponbare</strain>
    </source>
</reference>
<evidence type="ECO:0000313" key="3">
    <source>
        <dbReference type="EMBL" id="BAC83526.1"/>
    </source>
</evidence>
<evidence type="ECO:0000256" key="1">
    <source>
        <dbReference type="SAM" id="Phobius"/>
    </source>
</evidence>
<sequence>MKYVTDHDLGRLRLHRPACLRRRRLVSLPAWLVYYAAVVGRLRLHRPACLRRRRLVSPPTRLAYYTAVVGCLRLHHRLAFAAADWCFRLHGWPIMPPLSGFYVFTDRPPRMTPIGAILFTVAHVVVIILLLSSPTGYAAVDWCFYLHNYASSLPVCFCYRRFEFTSSLLCNFVIMVEQLQLHCLLHRQSLLLLLRKFCYFTDHDVYMSLNILTCHEI</sequence>
<feature type="transmembrane region" description="Helical" evidence="1">
    <location>
        <begin position="114"/>
        <end position="133"/>
    </location>
</feature>
<name>Q6ZDX7_ORYSJ</name>
<dbReference type="InterPro" id="IPR005213">
    <property type="entry name" value="HGWP_repeat"/>
</dbReference>
<proteinExistence type="predicted"/>
<organism evidence="3 4">
    <name type="scientific">Oryza sativa subsp. japonica</name>
    <name type="common">Rice</name>
    <dbReference type="NCBI Taxonomy" id="39947"/>
    <lineage>
        <taxon>Eukaryota</taxon>
        <taxon>Viridiplantae</taxon>
        <taxon>Streptophyta</taxon>
        <taxon>Embryophyta</taxon>
        <taxon>Tracheophyta</taxon>
        <taxon>Spermatophyta</taxon>
        <taxon>Magnoliopsida</taxon>
        <taxon>Liliopsida</taxon>
        <taxon>Poales</taxon>
        <taxon>Poaceae</taxon>
        <taxon>BOP clade</taxon>
        <taxon>Oryzoideae</taxon>
        <taxon>Oryzeae</taxon>
        <taxon>Oryzinae</taxon>
        <taxon>Oryza</taxon>
        <taxon>Oryza sativa</taxon>
    </lineage>
</organism>
<keyword evidence="1" id="KW-0472">Membrane</keyword>
<feature type="transmembrane region" description="Helical" evidence="1">
    <location>
        <begin position="25"/>
        <end position="44"/>
    </location>
</feature>
<accession>Q6ZDX7</accession>
<evidence type="ECO:0000313" key="4">
    <source>
        <dbReference type="Proteomes" id="UP000000763"/>
    </source>
</evidence>
<dbReference type="Pfam" id="PF03578">
    <property type="entry name" value="HGWP"/>
    <property type="match status" value="1"/>
</dbReference>
<dbReference type="EMBL" id="AP004338">
    <property type="protein sequence ID" value="BAC83526.1"/>
    <property type="molecule type" value="Genomic_DNA"/>
</dbReference>
<keyword evidence="1" id="KW-0812">Transmembrane</keyword>
<dbReference type="EMBL" id="AP004314">
    <property type="protein sequence ID" value="BAC83459.1"/>
    <property type="molecule type" value="Genomic_DNA"/>
</dbReference>
<reference evidence="2" key="1">
    <citation type="submission" date="2001-11" db="EMBL/GenBank/DDBJ databases">
        <title>Oryza sativa nipponbare(GA3) genomic DNA, chromosome 7, PAC clone:P0495H05.</title>
        <authorList>
            <person name="Sasaki T."/>
            <person name="Matsumoto T."/>
            <person name="Yamamoto K."/>
        </authorList>
    </citation>
    <scope>NUCLEOTIDE SEQUENCE</scope>
</reference>
<evidence type="ECO:0000313" key="2">
    <source>
        <dbReference type="EMBL" id="BAC83459.1"/>
    </source>
</evidence>
<reference evidence="3" key="2">
    <citation type="submission" date="2001-11" db="EMBL/GenBank/DDBJ databases">
        <title>Oryza sativa nipponbare(GA3) genomic DNA, chromosome 7, PAC clone:P0507H12.</title>
        <authorList>
            <person name="Sasaki T."/>
            <person name="Matsumoto T."/>
            <person name="Yamamoto K."/>
        </authorList>
    </citation>
    <scope>NUCLEOTIDE SEQUENCE</scope>
</reference>
<dbReference type="Proteomes" id="UP000000763">
    <property type="component" value="Chromosome 7"/>
</dbReference>
<keyword evidence="1" id="KW-1133">Transmembrane helix</keyword>
<gene>
    <name evidence="2" type="ORF">P0495H05.8</name>
    <name evidence="3" type="ORF">P0507H12.39</name>
</gene>
<reference evidence="4" key="3">
    <citation type="journal article" date="2005" name="Nature">
        <title>The map-based sequence of the rice genome.</title>
        <authorList>
            <consortium name="International rice genome sequencing project (IRGSP)"/>
            <person name="Matsumoto T."/>
            <person name="Wu J."/>
            <person name="Kanamori H."/>
            <person name="Katayose Y."/>
            <person name="Fujisawa M."/>
            <person name="Namiki N."/>
            <person name="Mizuno H."/>
            <person name="Yamamoto K."/>
            <person name="Antonio B.A."/>
            <person name="Baba T."/>
            <person name="Sakata K."/>
            <person name="Nagamura Y."/>
            <person name="Aoki H."/>
            <person name="Arikawa K."/>
            <person name="Arita K."/>
            <person name="Bito T."/>
            <person name="Chiden Y."/>
            <person name="Fujitsuka N."/>
            <person name="Fukunaka R."/>
            <person name="Hamada M."/>
            <person name="Harada C."/>
            <person name="Hayashi A."/>
            <person name="Hijishita S."/>
            <person name="Honda M."/>
            <person name="Hosokawa S."/>
            <person name="Ichikawa Y."/>
            <person name="Idonuma A."/>
            <person name="Iijima M."/>
            <person name="Ikeda M."/>
            <person name="Ikeno M."/>
            <person name="Ito K."/>
            <person name="Ito S."/>
            <person name="Ito T."/>
            <person name="Ito Y."/>
            <person name="Ito Y."/>
            <person name="Iwabuchi A."/>
            <person name="Kamiya K."/>
            <person name="Karasawa W."/>
            <person name="Kurita K."/>
            <person name="Katagiri S."/>
            <person name="Kikuta A."/>
            <person name="Kobayashi H."/>
            <person name="Kobayashi N."/>
            <person name="Machita K."/>
            <person name="Maehara T."/>
            <person name="Masukawa M."/>
            <person name="Mizubayashi T."/>
            <person name="Mukai Y."/>
            <person name="Nagasaki H."/>
            <person name="Nagata Y."/>
            <person name="Naito S."/>
            <person name="Nakashima M."/>
            <person name="Nakama Y."/>
            <person name="Nakamichi Y."/>
            <person name="Nakamura M."/>
            <person name="Meguro A."/>
            <person name="Negishi M."/>
            <person name="Ohta I."/>
            <person name="Ohta T."/>
            <person name="Okamoto M."/>
            <person name="Ono N."/>
            <person name="Saji S."/>
            <person name="Sakaguchi M."/>
            <person name="Sakai K."/>
            <person name="Shibata M."/>
            <person name="Shimokawa T."/>
            <person name="Song J."/>
            <person name="Takazaki Y."/>
            <person name="Terasawa K."/>
            <person name="Tsugane M."/>
            <person name="Tsuji K."/>
            <person name="Ueda S."/>
            <person name="Waki K."/>
            <person name="Yamagata H."/>
            <person name="Yamamoto M."/>
            <person name="Yamamoto S."/>
            <person name="Yamane H."/>
            <person name="Yoshiki S."/>
            <person name="Yoshihara R."/>
            <person name="Yukawa K."/>
            <person name="Zhong H."/>
            <person name="Yano M."/>
            <person name="Yuan Q."/>
            <person name="Ouyang S."/>
            <person name="Liu J."/>
            <person name="Jones K.M."/>
            <person name="Gansberger K."/>
            <person name="Moffat K."/>
            <person name="Hill J."/>
            <person name="Bera J."/>
            <person name="Fadrosh D."/>
            <person name="Jin S."/>
            <person name="Johri S."/>
            <person name="Kim M."/>
            <person name="Overton L."/>
            <person name="Reardon M."/>
            <person name="Tsitrin T."/>
            <person name="Vuong H."/>
            <person name="Weaver B."/>
            <person name="Ciecko A."/>
            <person name="Tallon L."/>
            <person name="Jackson J."/>
            <person name="Pai G."/>
            <person name="Aken S.V."/>
            <person name="Utterback T."/>
            <person name="Reidmuller S."/>
            <person name="Feldblyum T."/>
            <person name="Hsiao J."/>
            <person name="Zismann V."/>
            <person name="Iobst S."/>
            <person name="de Vazeille A.R."/>
            <person name="Buell C.R."/>
            <person name="Ying K."/>
            <person name="Li Y."/>
            <person name="Lu T."/>
            <person name="Huang Y."/>
            <person name="Zhao Q."/>
            <person name="Feng Q."/>
            <person name="Zhang L."/>
            <person name="Zhu J."/>
            <person name="Weng Q."/>
            <person name="Mu J."/>
            <person name="Lu Y."/>
            <person name="Fan D."/>
            <person name="Liu Y."/>
            <person name="Guan J."/>
            <person name="Zhang Y."/>
            <person name="Yu S."/>
            <person name="Liu X."/>
            <person name="Zhang Y."/>
            <person name="Hong G."/>
            <person name="Han B."/>
            <person name="Choisne N."/>
            <person name="Demange N."/>
            <person name="Orjeda G."/>
            <person name="Samain S."/>
            <person name="Cattolico L."/>
            <person name="Pelletier E."/>
            <person name="Couloux A."/>
            <person name="Segurens B."/>
            <person name="Wincker P."/>
            <person name="D'Hont A."/>
            <person name="Scarpelli C."/>
            <person name="Weissenbach J."/>
            <person name="Salanoubat M."/>
            <person name="Quetier F."/>
            <person name="Yu Y."/>
            <person name="Kim H.R."/>
            <person name="Rambo T."/>
            <person name="Currie J."/>
            <person name="Collura K."/>
            <person name="Luo M."/>
            <person name="Yang T."/>
            <person name="Ammiraju J.S.S."/>
            <person name="Engler F."/>
            <person name="Soderlund C."/>
            <person name="Wing R.A."/>
            <person name="Palmer L.E."/>
            <person name="de la Bastide M."/>
            <person name="Spiegel L."/>
            <person name="Nascimento L."/>
            <person name="Zutavern T."/>
            <person name="O'Shaughnessy A."/>
            <person name="Dike S."/>
            <person name="Dedhia N."/>
            <person name="Preston R."/>
            <person name="Balija V."/>
            <person name="McCombie W.R."/>
            <person name="Chow T."/>
            <person name="Chen H."/>
            <person name="Chung M."/>
            <person name="Chen C."/>
            <person name="Shaw J."/>
            <person name="Wu H."/>
            <person name="Hsiao K."/>
            <person name="Chao Y."/>
            <person name="Chu M."/>
            <person name="Cheng C."/>
            <person name="Hour A."/>
            <person name="Lee P."/>
            <person name="Lin S."/>
            <person name="Lin Y."/>
            <person name="Liou J."/>
            <person name="Liu S."/>
            <person name="Hsing Y."/>
            <person name="Raghuvanshi S."/>
            <person name="Mohanty A."/>
            <person name="Bharti A.K."/>
            <person name="Gaur A."/>
            <person name="Gupta V."/>
            <person name="Kumar D."/>
            <person name="Ravi V."/>
            <person name="Vij S."/>
            <person name="Kapur A."/>
            <person name="Khurana P."/>
            <person name="Khurana P."/>
            <person name="Khurana J.P."/>
            <person name="Tyagi A.K."/>
            <person name="Gaikwad K."/>
            <person name="Singh A."/>
            <person name="Dalal V."/>
            <person name="Srivastava S."/>
            <person name="Dixit A."/>
            <person name="Pal A.K."/>
            <person name="Ghazi I.A."/>
            <person name="Yadav M."/>
            <person name="Pandit A."/>
            <person name="Bhargava A."/>
            <person name="Sureshbabu K."/>
            <person name="Batra K."/>
            <person name="Sharma T.R."/>
            <person name="Mohapatra T."/>
            <person name="Singh N.K."/>
            <person name="Messing J."/>
            <person name="Nelson A.B."/>
            <person name="Fuks G."/>
            <person name="Kavchok S."/>
            <person name="Keizer G."/>
            <person name="Linton E."/>
            <person name="Llaca V."/>
            <person name="Song R."/>
            <person name="Tanyolac B."/>
            <person name="Young S."/>
            <person name="Ho-Il K."/>
            <person name="Hahn J.H."/>
            <person name="Sangsakoo G."/>
            <person name="Vanavichit A."/>
            <person name="de Mattos Luiz.A.T."/>
            <person name="Zimmer P.D."/>
            <person name="Malone G."/>
            <person name="Dellagostin O."/>
            <person name="de Oliveira A.C."/>
            <person name="Bevan M."/>
            <person name="Bancroft I."/>
            <person name="Minx P."/>
            <person name="Cordum H."/>
            <person name="Wilson R."/>
            <person name="Cheng Z."/>
            <person name="Jin W."/>
            <person name="Jiang J."/>
            <person name="Leong S.A."/>
            <person name="Iwama H."/>
            <person name="Gojobori T."/>
            <person name="Itoh T."/>
            <person name="Niimura Y."/>
            <person name="Fujii Y."/>
            <person name="Habara T."/>
            <person name="Sakai H."/>
            <person name="Sato Y."/>
            <person name="Wilson G."/>
            <person name="Kumar K."/>
            <person name="McCouch S."/>
            <person name="Juretic N."/>
            <person name="Hoen D."/>
            <person name="Wright S."/>
            <person name="Bruskiewich R."/>
            <person name="Bureau T."/>
            <person name="Miyao A."/>
            <person name="Hirochika H."/>
            <person name="Nishikawa T."/>
            <person name="Kadowaki K."/>
            <person name="Sugiura M."/>
            <person name="Burr B."/>
            <person name="Sasaki T."/>
        </authorList>
    </citation>
    <scope>NUCLEOTIDE SEQUENCE [LARGE SCALE GENOMIC DNA]</scope>
    <source>
        <strain evidence="4">cv. Nipponbare</strain>
    </source>
</reference>
<protein>
    <submittedName>
        <fullName evidence="3">HGWP repeat containing protein-like</fullName>
    </submittedName>
</protein>
<dbReference type="AlphaFoldDB" id="Q6ZDX7"/>